<organism evidence="8">
    <name type="scientific">uncultured Sphingomonadaceae bacterium</name>
    <dbReference type="NCBI Taxonomy" id="169976"/>
    <lineage>
        <taxon>Bacteria</taxon>
        <taxon>Pseudomonadati</taxon>
        <taxon>Pseudomonadota</taxon>
        <taxon>Alphaproteobacteria</taxon>
        <taxon>Sphingomonadales</taxon>
        <taxon>Sphingomonadaceae</taxon>
        <taxon>environmental samples</taxon>
    </lineage>
</organism>
<dbReference type="AlphaFoldDB" id="A0A6J4SEY7"/>
<keyword evidence="6 7" id="KW-0472">Membrane</keyword>
<evidence type="ECO:0000256" key="2">
    <source>
        <dbReference type="ARBA" id="ARBA00007977"/>
    </source>
</evidence>
<evidence type="ECO:0000256" key="7">
    <source>
        <dbReference type="SAM" id="Phobius"/>
    </source>
</evidence>
<evidence type="ECO:0000256" key="1">
    <source>
        <dbReference type="ARBA" id="ARBA00004651"/>
    </source>
</evidence>
<feature type="transmembrane region" description="Helical" evidence="7">
    <location>
        <begin position="283"/>
        <end position="305"/>
    </location>
</feature>
<name>A0A6J4SEY7_9SPHN</name>
<evidence type="ECO:0000256" key="3">
    <source>
        <dbReference type="ARBA" id="ARBA00022475"/>
    </source>
</evidence>
<dbReference type="PANTHER" id="PTHR30106:SF2">
    <property type="entry name" value="UPF0324 INNER MEMBRANE PROTEIN YEIH"/>
    <property type="match status" value="1"/>
</dbReference>
<feature type="transmembrane region" description="Helical" evidence="7">
    <location>
        <begin position="162"/>
        <end position="183"/>
    </location>
</feature>
<evidence type="ECO:0000256" key="6">
    <source>
        <dbReference type="ARBA" id="ARBA00023136"/>
    </source>
</evidence>
<keyword evidence="3" id="KW-1003">Cell membrane</keyword>
<evidence type="ECO:0000256" key="5">
    <source>
        <dbReference type="ARBA" id="ARBA00022989"/>
    </source>
</evidence>
<keyword evidence="4 7" id="KW-0812">Transmembrane</keyword>
<dbReference type="Pfam" id="PF03601">
    <property type="entry name" value="Cons_hypoth698"/>
    <property type="match status" value="1"/>
</dbReference>
<comment type="similarity">
    <text evidence="2">Belongs to the UPF0324 family.</text>
</comment>
<protein>
    <recommendedName>
        <fullName evidence="9">Sulfate exporter family transporter</fullName>
    </recommendedName>
</protein>
<sequence>MMAADLYGDIAPPPETTWRDYVPGLIVAALATLAAAYLSEHYGAPLTLMSLLIGLALNFLGHDKRLRVGLGFASRTLLRSGIVLVGARVTLGDMLALGPEALIAILLIVALTMGAGVAASRALGQGSAFGALAGGAVAICGASAALALATTLGERRAGQARLALVLVGISAASSLAMVAYPAFALQLGLSDRAAGFMLGAAIHDVAQALGAGYSYSTEAGETAAIVKLARVALLAPVLAIVALFLPRGERGTTRGIGLPWFVVGFFLVAAANSMGAVPAAAGVAAGQAAAALLACAVAATGILSPMGELLKAGPKPLLVIALATSAALALSAGAALLLLG</sequence>
<comment type="subcellular location">
    <subcellularLocation>
        <location evidence="1">Cell membrane</location>
        <topology evidence="1">Multi-pass membrane protein</topology>
    </subcellularLocation>
</comment>
<feature type="transmembrane region" description="Helical" evidence="7">
    <location>
        <begin position="101"/>
        <end position="123"/>
    </location>
</feature>
<feature type="transmembrane region" description="Helical" evidence="7">
    <location>
        <begin position="257"/>
        <end position="277"/>
    </location>
</feature>
<evidence type="ECO:0000313" key="8">
    <source>
        <dbReference type="EMBL" id="CAA9490022.1"/>
    </source>
</evidence>
<dbReference type="GO" id="GO:0005886">
    <property type="term" value="C:plasma membrane"/>
    <property type="evidence" value="ECO:0007669"/>
    <property type="project" value="UniProtKB-SubCell"/>
</dbReference>
<dbReference type="InterPro" id="IPR018383">
    <property type="entry name" value="UPF0324_pro"/>
</dbReference>
<evidence type="ECO:0008006" key="9">
    <source>
        <dbReference type="Google" id="ProtNLM"/>
    </source>
</evidence>
<evidence type="ECO:0000256" key="4">
    <source>
        <dbReference type="ARBA" id="ARBA00022692"/>
    </source>
</evidence>
<reference evidence="8" key="1">
    <citation type="submission" date="2020-02" db="EMBL/GenBank/DDBJ databases">
        <authorList>
            <person name="Meier V. D."/>
        </authorList>
    </citation>
    <scope>NUCLEOTIDE SEQUENCE</scope>
    <source>
        <strain evidence="8">AVDCRST_MAG39</strain>
    </source>
</reference>
<dbReference type="EMBL" id="CADCVW010000030">
    <property type="protein sequence ID" value="CAA9490022.1"/>
    <property type="molecule type" value="Genomic_DNA"/>
</dbReference>
<feature type="transmembrane region" description="Helical" evidence="7">
    <location>
        <begin position="129"/>
        <end position="150"/>
    </location>
</feature>
<feature type="transmembrane region" description="Helical" evidence="7">
    <location>
        <begin position="317"/>
        <end position="339"/>
    </location>
</feature>
<feature type="transmembrane region" description="Helical" evidence="7">
    <location>
        <begin position="224"/>
        <end position="245"/>
    </location>
</feature>
<dbReference type="PANTHER" id="PTHR30106">
    <property type="entry name" value="INNER MEMBRANE PROTEIN YEIH-RELATED"/>
    <property type="match status" value="1"/>
</dbReference>
<gene>
    <name evidence="8" type="ORF">AVDCRST_MAG39-740</name>
</gene>
<feature type="transmembrane region" description="Helical" evidence="7">
    <location>
        <begin position="44"/>
        <end position="61"/>
    </location>
</feature>
<feature type="transmembrane region" description="Helical" evidence="7">
    <location>
        <begin position="21"/>
        <end position="38"/>
    </location>
</feature>
<keyword evidence="5 7" id="KW-1133">Transmembrane helix</keyword>
<proteinExistence type="inferred from homology"/>
<accession>A0A6J4SEY7</accession>